<dbReference type="AlphaFoldDB" id="A0A2T6ZEL3"/>
<evidence type="ECO:0000313" key="3">
    <source>
        <dbReference type="Proteomes" id="UP000244722"/>
    </source>
</evidence>
<keyword evidence="3" id="KW-1185">Reference proteome</keyword>
<sequence length="269" mass="29668">MRAPNSNSAARVFFCATASPRGKLFGARQRPGTISPFTTTRARMRQGKSESEMGKRPKRKTSRAQERDDSGKGLANPQSQKQRTRPDKSESKMGGPKREASEAQEGVGPQRKRARASGWKEYLKEAGLYDPETCENAAPPSELNSKQRGRIVRNYNKRHDALFRHIAIPDFNLRSVVAGSKKVQPPEAADSNFETDNEANLELITDQNAIIYDSTGNGTVATVHPIKRGGSLGGFLFWLSCSGPGGLGGRLYYEMPKRERSLLSKSVQK</sequence>
<dbReference type="Proteomes" id="UP000244722">
    <property type="component" value="Unassembled WGS sequence"/>
</dbReference>
<reference evidence="2 3" key="1">
    <citation type="submission" date="2017-04" db="EMBL/GenBank/DDBJ databases">
        <title>Draft genome sequence of Tuber borchii Vittad., a whitish edible truffle.</title>
        <authorList>
            <consortium name="DOE Joint Genome Institute"/>
            <person name="Murat C."/>
            <person name="Kuo A."/>
            <person name="Barry K.W."/>
            <person name="Clum A."/>
            <person name="Dockter R.B."/>
            <person name="Fauchery L."/>
            <person name="Iotti M."/>
            <person name="Kohler A."/>
            <person name="Labutti K."/>
            <person name="Lindquist E.A."/>
            <person name="Lipzen A."/>
            <person name="Ohm R.A."/>
            <person name="Wang M."/>
            <person name="Grigoriev I.V."/>
            <person name="Zambonelli A."/>
            <person name="Martin F.M."/>
        </authorList>
    </citation>
    <scope>NUCLEOTIDE SEQUENCE [LARGE SCALE GENOMIC DNA]</scope>
    <source>
        <strain evidence="2 3">Tbo3840</strain>
    </source>
</reference>
<gene>
    <name evidence="2" type="ORF">B9Z19DRAFT_495280</name>
</gene>
<feature type="region of interest" description="Disordered" evidence="1">
    <location>
        <begin position="20"/>
        <end position="117"/>
    </location>
</feature>
<accession>A0A2T6ZEL3</accession>
<evidence type="ECO:0000256" key="1">
    <source>
        <dbReference type="SAM" id="MobiDB-lite"/>
    </source>
</evidence>
<feature type="compositionally biased region" description="Basic and acidic residues" evidence="1">
    <location>
        <begin position="84"/>
        <end position="101"/>
    </location>
</feature>
<proteinExistence type="predicted"/>
<organism evidence="2 3">
    <name type="scientific">Tuber borchii</name>
    <name type="common">White truffle</name>
    <dbReference type="NCBI Taxonomy" id="42251"/>
    <lineage>
        <taxon>Eukaryota</taxon>
        <taxon>Fungi</taxon>
        <taxon>Dikarya</taxon>
        <taxon>Ascomycota</taxon>
        <taxon>Pezizomycotina</taxon>
        <taxon>Pezizomycetes</taxon>
        <taxon>Pezizales</taxon>
        <taxon>Tuberaceae</taxon>
        <taxon>Tuber</taxon>
    </lineage>
</organism>
<protein>
    <submittedName>
        <fullName evidence="2">Uncharacterized protein</fullName>
    </submittedName>
</protein>
<dbReference type="EMBL" id="NESQ01000332">
    <property type="protein sequence ID" value="PUU73941.1"/>
    <property type="molecule type" value="Genomic_DNA"/>
</dbReference>
<name>A0A2T6ZEL3_TUBBO</name>
<comment type="caution">
    <text evidence="2">The sequence shown here is derived from an EMBL/GenBank/DDBJ whole genome shotgun (WGS) entry which is preliminary data.</text>
</comment>
<evidence type="ECO:0000313" key="2">
    <source>
        <dbReference type="EMBL" id="PUU73941.1"/>
    </source>
</evidence>